<gene>
    <name evidence="1" type="ORF">DPMN_161810</name>
</gene>
<sequence length="73" mass="7856">MNAGRSEGLPTVWATGPSPKIYSLRRQSASICFLAIEYIHVGARNSKALTDPRLRPSSSFMAAFALVLLSTSS</sequence>
<reference evidence="1" key="1">
    <citation type="journal article" date="2019" name="bioRxiv">
        <title>The Genome of the Zebra Mussel, Dreissena polymorpha: A Resource for Invasive Species Research.</title>
        <authorList>
            <person name="McCartney M.A."/>
            <person name="Auch B."/>
            <person name="Kono T."/>
            <person name="Mallez S."/>
            <person name="Zhang Y."/>
            <person name="Obille A."/>
            <person name="Becker A."/>
            <person name="Abrahante J.E."/>
            <person name="Garbe J."/>
            <person name="Badalamenti J.P."/>
            <person name="Herman A."/>
            <person name="Mangelson H."/>
            <person name="Liachko I."/>
            <person name="Sullivan S."/>
            <person name="Sone E.D."/>
            <person name="Koren S."/>
            <person name="Silverstein K.A.T."/>
            <person name="Beckman K.B."/>
            <person name="Gohl D.M."/>
        </authorList>
    </citation>
    <scope>NUCLEOTIDE SEQUENCE</scope>
    <source>
        <strain evidence="1">Duluth1</strain>
        <tissue evidence="1">Whole animal</tissue>
    </source>
</reference>
<dbReference type="EMBL" id="JAIWYP010000008">
    <property type="protein sequence ID" value="KAH3783860.1"/>
    <property type="molecule type" value="Genomic_DNA"/>
</dbReference>
<evidence type="ECO:0000313" key="1">
    <source>
        <dbReference type="EMBL" id="KAH3783860.1"/>
    </source>
</evidence>
<keyword evidence="2" id="KW-1185">Reference proteome</keyword>
<dbReference type="AlphaFoldDB" id="A0A9D4IRF6"/>
<dbReference type="Proteomes" id="UP000828390">
    <property type="component" value="Unassembled WGS sequence"/>
</dbReference>
<organism evidence="1 2">
    <name type="scientific">Dreissena polymorpha</name>
    <name type="common">Zebra mussel</name>
    <name type="synonym">Mytilus polymorpha</name>
    <dbReference type="NCBI Taxonomy" id="45954"/>
    <lineage>
        <taxon>Eukaryota</taxon>
        <taxon>Metazoa</taxon>
        <taxon>Spiralia</taxon>
        <taxon>Lophotrochozoa</taxon>
        <taxon>Mollusca</taxon>
        <taxon>Bivalvia</taxon>
        <taxon>Autobranchia</taxon>
        <taxon>Heteroconchia</taxon>
        <taxon>Euheterodonta</taxon>
        <taxon>Imparidentia</taxon>
        <taxon>Neoheterodontei</taxon>
        <taxon>Myida</taxon>
        <taxon>Dreissenoidea</taxon>
        <taxon>Dreissenidae</taxon>
        <taxon>Dreissena</taxon>
    </lineage>
</organism>
<comment type="caution">
    <text evidence="1">The sequence shown here is derived from an EMBL/GenBank/DDBJ whole genome shotgun (WGS) entry which is preliminary data.</text>
</comment>
<name>A0A9D4IRF6_DREPO</name>
<accession>A0A9D4IRF6</accession>
<protein>
    <submittedName>
        <fullName evidence="1">Uncharacterized protein</fullName>
    </submittedName>
</protein>
<proteinExistence type="predicted"/>
<evidence type="ECO:0000313" key="2">
    <source>
        <dbReference type="Proteomes" id="UP000828390"/>
    </source>
</evidence>
<reference evidence="1" key="2">
    <citation type="submission" date="2020-11" db="EMBL/GenBank/DDBJ databases">
        <authorList>
            <person name="McCartney M.A."/>
            <person name="Auch B."/>
            <person name="Kono T."/>
            <person name="Mallez S."/>
            <person name="Becker A."/>
            <person name="Gohl D.M."/>
            <person name="Silverstein K.A.T."/>
            <person name="Koren S."/>
            <person name="Bechman K.B."/>
            <person name="Herman A."/>
            <person name="Abrahante J.E."/>
            <person name="Garbe J."/>
        </authorList>
    </citation>
    <scope>NUCLEOTIDE SEQUENCE</scope>
    <source>
        <strain evidence="1">Duluth1</strain>
        <tissue evidence="1">Whole animal</tissue>
    </source>
</reference>